<dbReference type="GO" id="GO:0003677">
    <property type="term" value="F:DNA binding"/>
    <property type="evidence" value="ECO:0007669"/>
    <property type="project" value="InterPro"/>
</dbReference>
<name>A0A7S8C7Z3_9HYPH</name>
<dbReference type="InterPro" id="IPR010982">
    <property type="entry name" value="Lambda_DNA-bd_dom_sf"/>
</dbReference>
<proteinExistence type="predicted"/>
<dbReference type="InterPro" id="IPR001387">
    <property type="entry name" value="Cro/C1-type_HTH"/>
</dbReference>
<dbReference type="EMBL" id="CP058214">
    <property type="protein sequence ID" value="QPC45062.1"/>
    <property type="molecule type" value="Genomic_DNA"/>
</dbReference>
<dbReference type="Proteomes" id="UP000593594">
    <property type="component" value="Chromosome"/>
</dbReference>
<dbReference type="SMART" id="SM00530">
    <property type="entry name" value="HTH_XRE"/>
    <property type="match status" value="1"/>
</dbReference>
<evidence type="ECO:0000313" key="2">
    <source>
        <dbReference type="EMBL" id="QPC45062.1"/>
    </source>
</evidence>
<dbReference type="Pfam" id="PF01381">
    <property type="entry name" value="HTH_3"/>
    <property type="match status" value="1"/>
</dbReference>
<organism evidence="2 3">
    <name type="scientific">Kaustia mangrovi</name>
    <dbReference type="NCBI Taxonomy" id="2593653"/>
    <lineage>
        <taxon>Bacteria</taxon>
        <taxon>Pseudomonadati</taxon>
        <taxon>Pseudomonadota</taxon>
        <taxon>Alphaproteobacteria</taxon>
        <taxon>Hyphomicrobiales</taxon>
        <taxon>Parvibaculaceae</taxon>
        <taxon>Kaustia</taxon>
    </lineage>
</organism>
<sequence length="104" mass="11007">MARAGDEDAEDAMVDLILAETEAADTNGEGEDLPEEVWAEIEAGNNPVRVLRTHRGFSRAALSKACGLTPEQIEAIEAGPRLCALARLKAIARVLGVPVDVLAD</sequence>
<dbReference type="Gene3D" id="1.10.260.40">
    <property type="entry name" value="lambda repressor-like DNA-binding domains"/>
    <property type="match status" value="1"/>
</dbReference>
<evidence type="ECO:0000259" key="1">
    <source>
        <dbReference type="PROSITE" id="PS50943"/>
    </source>
</evidence>
<dbReference type="RefSeq" id="WP_213162435.1">
    <property type="nucleotide sequence ID" value="NZ_CP058214.1"/>
</dbReference>
<dbReference type="KEGG" id="kmn:HW532_21595"/>
<accession>A0A7S8C7Z3</accession>
<dbReference type="SUPFAM" id="SSF47413">
    <property type="entry name" value="lambda repressor-like DNA-binding domains"/>
    <property type="match status" value="1"/>
</dbReference>
<evidence type="ECO:0000313" key="3">
    <source>
        <dbReference type="Proteomes" id="UP000593594"/>
    </source>
</evidence>
<keyword evidence="3" id="KW-1185">Reference proteome</keyword>
<dbReference type="CDD" id="cd00093">
    <property type="entry name" value="HTH_XRE"/>
    <property type="match status" value="1"/>
</dbReference>
<dbReference type="PROSITE" id="PS50943">
    <property type="entry name" value="HTH_CROC1"/>
    <property type="match status" value="1"/>
</dbReference>
<protein>
    <submittedName>
        <fullName evidence="2">Helix-turn-helix transcriptional regulator</fullName>
    </submittedName>
</protein>
<dbReference type="AlphaFoldDB" id="A0A7S8C7Z3"/>
<reference evidence="2 3" key="1">
    <citation type="submission" date="2020-06" db="EMBL/GenBank/DDBJ databases">
        <title>Genome sequence of 2 isolates from Red Sea Mangroves.</title>
        <authorList>
            <person name="Sefrji F."/>
            <person name="Michoud G."/>
            <person name="Merlino G."/>
            <person name="Daffonchio D."/>
        </authorList>
    </citation>
    <scope>NUCLEOTIDE SEQUENCE [LARGE SCALE GENOMIC DNA]</scope>
    <source>
        <strain evidence="2 3">R1DC25</strain>
    </source>
</reference>
<feature type="domain" description="HTH cro/C1-type" evidence="1">
    <location>
        <begin position="48"/>
        <end position="102"/>
    </location>
</feature>
<gene>
    <name evidence="2" type="ORF">HW532_21595</name>
</gene>